<name>A0A975IMP4_9MICO</name>
<dbReference type="EMBL" id="CP071696">
    <property type="protein sequence ID" value="QTX03680.1"/>
    <property type="molecule type" value="Genomic_DNA"/>
</dbReference>
<dbReference type="InterPro" id="IPR051448">
    <property type="entry name" value="CdaR-like_regulators"/>
</dbReference>
<evidence type="ECO:0000313" key="4">
    <source>
        <dbReference type="Proteomes" id="UP000671914"/>
    </source>
</evidence>
<dbReference type="InterPro" id="IPR025736">
    <property type="entry name" value="PucR_C-HTH_dom"/>
</dbReference>
<evidence type="ECO:0000259" key="2">
    <source>
        <dbReference type="Pfam" id="PF13556"/>
    </source>
</evidence>
<dbReference type="Proteomes" id="UP000671914">
    <property type="component" value="Chromosome"/>
</dbReference>
<dbReference type="InterPro" id="IPR042070">
    <property type="entry name" value="PucR_C-HTH_sf"/>
</dbReference>
<protein>
    <submittedName>
        <fullName evidence="3">PucR family transcriptional regulator</fullName>
    </submittedName>
</protein>
<dbReference type="PANTHER" id="PTHR33744:SF1">
    <property type="entry name" value="DNA-BINDING TRANSCRIPTIONAL ACTIVATOR ADER"/>
    <property type="match status" value="1"/>
</dbReference>
<reference evidence="3" key="1">
    <citation type="submission" date="2021-03" db="EMBL/GenBank/DDBJ databases">
        <title>Agromyces archimandritus sp. nov., isolated from the cockroach Archimandrita tessellata.</title>
        <authorList>
            <person name="Guzman J."/>
            <person name="Ortuzar M."/>
            <person name="Poehlein A."/>
            <person name="Daniel R."/>
            <person name="Trujillo M."/>
            <person name="Vilcinskas A."/>
        </authorList>
    </citation>
    <scope>NUCLEOTIDE SEQUENCE</scope>
    <source>
        <strain evidence="3">G127AT</strain>
    </source>
</reference>
<dbReference type="Gene3D" id="1.10.10.2840">
    <property type="entry name" value="PucR C-terminal helix-turn-helix domain"/>
    <property type="match status" value="1"/>
</dbReference>
<organism evidence="3 4">
    <name type="scientific">Agromyces archimandritae</name>
    <dbReference type="NCBI Taxonomy" id="2781962"/>
    <lineage>
        <taxon>Bacteria</taxon>
        <taxon>Bacillati</taxon>
        <taxon>Actinomycetota</taxon>
        <taxon>Actinomycetes</taxon>
        <taxon>Micrococcales</taxon>
        <taxon>Microbacteriaceae</taxon>
        <taxon>Agromyces</taxon>
    </lineage>
</organism>
<feature type="domain" description="PucR C-terminal helix-turn-helix" evidence="2">
    <location>
        <begin position="436"/>
        <end position="493"/>
    </location>
</feature>
<feature type="domain" description="Purine catabolism PurC-like" evidence="1">
    <location>
        <begin position="28"/>
        <end position="135"/>
    </location>
</feature>
<keyword evidence="4" id="KW-1185">Reference proteome</keyword>
<gene>
    <name evidence="3" type="ORF">G127AT_10060</name>
</gene>
<accession>A0A975IMP4</accession>
<dbReference type="Pfam" id="PF07905">
    <property type="entry name" value="PucR"/>
    <property type="match status" value="1"/>
</dbReference>
<dbReference type="KEGG" id="aarc:G127AT_10060"/>
<dbReference type="Pfam" id="PF13556">
    <property type="entry name" value="HTH_30"/>
    <property type="match status" value="1"/>
</dbReference>
<dbReference type="PANTHER" id="PTHR33744">
    <property type="entry name" value="CARBOHYDRATE DIACID REGULATOR"/>
    <property type="match status" value="1"/>
</dbReference>
<evidence type="ECO:0000313" key="3">
    <source>
        <dbReference type="EMBL" id="QTX03680.1"/>
    </source>
</evidence>
<evidence type="ECO:0000259" key="1">
    <source>
        <dbReference type="Pfam" id="PF07905"/>
    </source>
</evidence>
<dbReference type="RefSeq" id="WP_210896512.1">
    <property type="nucleotide sequence ID" value="NZ_CP071696.1"/>
</dbReference>
<dbReference type="InterPro" id="IPR012914">
    <property type="entry name" value="PucR_dom"/>
</dbReference>
<sequence>MFPTLRTLLARPELALALLTPEAELPEGAVDAAVGWAHPSELGDPTPFLDAGHLLLTTGTAFREGGGPDLDAEFADDYVRRLRAAGVAALGFGSGVVRPVPPELVDACLRHGLPLVEVPYRVPFIAIARTVADLIDDARHERQRWSLAAQRAISRAALRRDGLSATIDELARQLGSWVGLVGVGGGIDREAPAGRLSAAQLTAVTDAARELLARRRRGSRVIDADGVRVELQTLGAGDALRGVLAVGESPELDAAGRDLVDAVIALAGFALEQHRDLGRVETRLRTRLLPGILAGDAAADAVAAELWGALPPGPLRVAVAADPGESEPALERLGSGEGRFHARDAGRIVLVCAPGDDAPARLAAALDTAVGVSGAEPRERLALARDEAERALAAAGAPGVHEAGGGLRALASTPEARRLARAELAPLALADPDGVLLRTLRTWLEHGAQYDAAARELGVHRHTVRNRVAAAERALGRELSSFPARAELWAALVAAGPPPLPPVE</sequence>
<proteinExistence type="predicted"/>
<dbReference type="AlphaFoldDB" id="A0A975IMP4"/>